<dbReference type="Proteomes" id="UP001157418">
    <property type="component" value="Unassembled WGS sequence"/>
</dbReference>
<dbReference type="PANTHER" id="PTHR35307">
    <property type="entry name" value="PROTEIN, PUTATIVE-RELATED"/>
    <property type="match status" value="1"/>
</dbReference>
<feature type="transmembrane region" description="Helical" evidence="1">
    <location>
        <begin position="268"/>
        <end position="293"/>
    </location>
</feature>
<keyword evidence="1" id="KW-1133">Transmembrane helix</keyword>
<dbReference type="PANTHER" id="PTHR35307:SF6">
    <property type="entry name" value="TRANSMEMBRANE PROTEIN"/>
    <property type="match status" value="1"/>
</dbReference>
<sequence>MQQVGSCKNITEEYLSSLGLLVFQSYQQNRFSEPMPWIGVYIALASLFCILAMVADLLHGLRNRQLWFPCKCFTMNAASLTVIAVAMKLPVDLNNQMPGYVDQAAKLGSMGFMCTIMANLLPSLATMDKKELVSNIIALGILVITLVVNVCIQITTGLLSFHGDEAAETFGQVLLSGTFPAGAYLTAHRFIPAIYVSVLLMLLIIYACSSLAILKSKQILESKYQAAHETILKDKELLQQPGRLLTVEKLTQHVSNYWIMAGTGSPQFMTACSATTSASGVICAFTTVLHILIMVSNTGSLKDFQSDYKWSMLVILVIQLIGTILGTIAPLCRCFAVLSFKLSVKWIWNHINVSTVESYWTEKLSDWKQSSIPFPCGNRKCKIVIENVKILILNVCIGFQKTVVVTCKMIAVIPLLFVICVLSCFGCWKWLKAMFFSTPSIVLEKNPEQLDKDKDLSRCVLQLQDDMEFPERTLKGILKSVNRLIQKAVKQQPNNLMKLLKESRGFEGVEKFDSLLVPPLLSKQYLTCWSLTLVSLTTVAISLPNIQNNIVDCLLSSVSEGLVYVTLVEETLNTTNDHVTIQKAAKTLWLQVEVYHKWLGNKLTKPDPQANTVGQILGWLRDTAKNIVTDLETIDIGSRNNDKSICRFISANSMYHIIETIMLSYNDNIDLVTQEELFAQLLSIIGDILAACLTNLPQVIAVKCHASTIEKRETSVHVAAQLLGETMQIINTLKDRQLPSLNLDELAYIEKWCAYFTSPFP</sequence>
<keyword evidence="3" id="KW-1185">Reference proteome</keyword>
<name>A0AAU9PAU6_9ASTR</name>
<reference evidence="2 3" key="1">
    <citation type="submission" date="2022-01" db="EMBL/GenBank/DDBJ databases">
        <authorList>
            <person name="Xiong W."/>
            <person name="Schranz E."/>
        </authorList>
    </citation>
    <scope>NUCLEOTIDE SEQUENCE [LARGE SCALE GENOMIC DNA]</scope>
</reference>
<proteinExistence type="predicted"/>
<feature type="transmembrane region" description="Helical" evidence="1">
    <location>
        <begin position="313"/>
        <end position="338"/>
    </location>
</feature>
<dbReference type="EMBL" id="CAKMRJ010005523">
    <property type="protein sequence ID" value="CAH1447103.1"/>
    <property type="molecule type" value="Genomic_DNA"/>
</dbReference>
<feature type="transmembrane region" description="Helical" evidence="1">
    <location>
        <begin position="35"/>
        <end position="54"/>
    </location>
</feature>
<evidence type="ECO:0000313" key="2">
    <source>
        <dbReference type="EMBL" id="CAH1447103.1"/>
    </source>
</evidence>
<feature type="transmembrane region" description="Helical" evidence="1">
    <location>
        <begin position="132"/>
        <end position="155"/>
    </location>
</feature>
<feature type="transmembrane region" description="Helical" evidence="1">
    <location>
        <begin position="409"/>
        <end position="431"/>
    </location>
</feature>
<organism evidence="2 3">
    <name type="scientific">Lactuca virosa</name>
    <dbReference type="NCBI Taxonomy" id="75947"/>
    <lineage>
        <taxon>Eukaryota</taxon>
        <taxon>Viridiplantae</taxon>
        <taxon>Streptophyta</taxon>
        <taxon>Embryophyta</taxon>
        <taxon>Tracheophyta</taxon>
        <taxon>Spermatophyta</taxon>
        <taxon>Magnoliopsida</taxon>
        <taxon>eudicotyledons</taxon>
        <taxon>Gunneridae</taxon>
        <taxon>Pentapetalae</taxon>
        <taxon>asterids</taxon>
        <taxon>campanulids</taxon>
        <taxon>Asterales</taxon>
        <taxon>Asteraceae</taxon>
        <taxon>Cichorioideae</taxon>
        <taxon>Cichorieae</taxon>
        <taxon>Lactucinae</taxon>
        <taxon>Lactuca</taxon>
    </lineage>
</organism>
<comment type="caution">
    <text evidence="2">The sequence shown here is derived from an EMBL/GenBank/DDBJ whole genome shotgun (WGS) entry which is preliminary data.</text>
</comment>
<keyword evidence="1" id="KW-0812">Transmembrane</keyword>
<protein>
    <submittedName>
        <fullName evidence="2">Uncharacterized protein</fullName>
    </submittedName>
</protein>
<feature type="transmembrane region" description="Helical" evidence="1">
    <location>
        <begin position="66"/>
        <end position="87"/>
    </location>
</feature>
<gene>
    <name evidence="2" type="ORF">LVIROSA_LOCUS32741</name>
</gene>
<accession>A0AAU9PAU6</accession>
<feature type="transmembrane region" description="Helical" evidence="1">
    <location>
        <begin position="193"/>
        <end position="214"/>
    </location>
</feature>
<dbReference type="AlphaFoldDB" id="A0AAU9PAU6"/>
<feature type="transmembrane region" description="Helical" evidence="1">
    <location>
        <begin position="107"/>
        <end position="125"/>
    </location>
</feature>
<keyword evidence="1" id="KW-0472">Membrane</keyword>
<evidence type="ECO:0000313" key="3">
    <source>
        <dbReference type="Proteomes" id="UP001157418"/>
    </source>
</evidence>
<evidence type="ECO:0000256" key="1">
    <source>
        <dbReference type="SAM" id="Phobius"/>
    </source>
</evidence>